<feature type="signal peptide" evidence="1">
    <location>
        <begin position="1"/>
        <end position="25"/>
    </location>
</feature>
<name>A0ABW5Y7Y9_9SPHI</name>
<dbReference type="Proteomes" id="UP001597557">
    <property type="component" value="Unassembled WGS sequence"/>
</dbReference>
<dbReference type="RefSeq" id="WP_377182007.1">
    <property type="nucleotide sequence ID" value="NZ_JBHUPD010000001.1"/>
</dbReference>
<feature type="chain" id="PRO_5045773151" evidence="1">
    <location>
        <begin position="26"/>
        <end position="933"/>
    </location>
</feature>
<evidence type="ECO:0000313" key="2">
    <source>
        <dbReference type="EMBL" id="MFD2871380.1"/>
    </source>
</evidence>
<comment type="caution">
    <text evidence="2">The sequence shown here is derived from an EMBL/GenBank/DDBJ whole genome shotgun (WGS) entry which is preliminary data.</text>
</comment>
<sequence length="933" mass="105804">MLTKKNTREKLLLAFLTLIATVAKAQEFGGNPPSIKWRQVNTRAAKVIFPAGMDSIGSRVANIVNQMNPLVQPTIGYKQKQISILLQNQTTVSNAYVGLAPFRSEFYLTPDQNSFEIGTLPWADQLAIHEYRHVQQFNNFNVGLSKALKFVFGESGQAFGNDLAIPNWFYEGDAVFNETHVSGRGRGRLPYFFNGYRALWDAGKNYSWMKLRNGSFVDFIPDWYPMGYMQVAYGREKYGEDFWKNVTHDAAAYRSLFFPMQSAIKRYSGQSFKQFTQAGFDHFKLIYSKDEHAADTSPYKSEEYPFFVDDNTLIYVKSTYKVPAQFTIRCNGIDKKIITRAISIDSYFDYAAGKIVYAANRPDLRWGYRDYNELRLLDINTGKETTITRRTKYFSPSLSDDGKRVVAVEVDPGGANQLQILDTEGNLITTVPNRENLFYTYPKFFNNSQLIAPVRDTQGKMSLALVDIATGRLKYLLPFSFQPVAFPRVHGDMVYFSATSGINDRLFAVNIVTGKLYTTKQSGLNKYQATVTDNKIAWVEFTATGYKIRQADDTAVKWTELPDNHIPGGLSAFNVSNLSRDSAANLLPAIASNPLPVTRYNKGYHFFNFHSLVPDFSDPNYTVTLEGENILNTFQSEILFNYNRNEGYKEFGFDGAYGALFPWIIAGFNYTLDRRAFYHNTNIYWNESDIHGGVQVPLNFSSGRNITGLTLASTLHFTSTSFQQQLQKIFDQSYSYLSNTVIFSNHIQQARQNIYPRFGESITFNYKRSISSLTANQTLINGTLFLPGLATNHNLLINLAHQQSGSDNVISFSNDFPFSRGYTAENLHQLDKFGADYHFPIAYPDAGIANTLYFMRIRGDLFFDATRARYFISRTTTASADFKSVGGTLYFDTKWFNQQSLTFGVRYSHLLNADMFGNAGPNVLEIVLPVSFL</sequence>
<gene>
    <name evidence="2" type="ORF">ACFS5N_02795</name>
</gene>
<dbReference type="Gene3D" id="2.120.10.30">
    <property type="entry name" value="TolB, C-terminal domain"/>
    <property type="match status" value="1"/>
</dbReference>
<organism evidence="2 3">
    <name type="scientific">Mucilaginibacter ximonensis</name>
    <dbReference type="NCBI Taxonomy" id="538021"/>
    <lineage>
        <taxon>Bacteria</taxon>
        <taxon>Pseudomonadati</taxon>
        <taxon>Bacteroidota</taxon>
        <taxon>Sphingobacteriia</taxon>
        <taxon>Sphingobacteriales</taxon>
        <taxon>Sphingobacteriaceae</taxon>
        <taxon>Mucilaginibacter</taxon>
    </lineage>
</organism>
<keyword evidence="1" id="KW-0732">Signal</keyword>
<accession>A0ABW5Y7Y9</accession>
<dbReference type="InterPro" id="IPR011042">
    <property type="entry name" value="6-blade_b-propeller_TolB-like"/>
</dbReference>
<keyword evidence="3" id="KW-1185">Reference proteome</keyword>
<dbReference type="EMBL" id="JBHUPD010000001">
    <property type="protein sequence ID" value="MFD2871380.1"/>
    <property type="molecule type" value="Genomic_DNA"/>
</dbReference>
<evidence type="ECO:0000313" key="3">
    <source>
        <dbReference type="Proteomes" id="UP001597557"/>
    </source>
</evidence>
<dbReference type="SUPFAM" id="SSF69304">
    <property type="entry name" value="Tricorn protease N-terminal domain"/>
    <property type="match status" value="1"/>
</dbReference>
<proteinExistence type="predicted"/>
<protein>
    <submittedName>
        <fullName evidence="2">TolB family protein</fullName>
    </submittedName>
</protein>
<evidence type="ECO:0000256" key="1">
    <source>
        <dbReference type="SAM" id="SignalP"/>
    </source>
</evidence>
<reference evidence="3" key="1">
    <citation type="journal article" date="2019" name="Int. J. Syst. Evol. Microbiol.">
        <title>The Global Catalogue of Microorganisms (GCM) 10K type strain sequencing project: providing services to taxonomists for standard genome sequencing and annotation.</title>
        <authorList>
            <consortium name="The Broad Institute Genomics Platform"/>
            <consortium name="The Broad Institute Genome Sequencing Center for Infectious Disease"/>
            <person name="Wu L."/>
            <person name="Ma J."/>
        </authorList>
    </citation>
    <scope>NUCLEOTIDE SEQUENCE [LARGE SCALE GENOMIC DNA]</scope>
    <source>
        <strain evidence="3">KCTC 22437</strain>
    </source>
</reference>